<reference evidence="9 10" key="1">
    <citation type="submission" date="2015-04" db="EMBL/GenBank/DDBJ databases">
        <authorList>
            <person name="Syromyatnikov M.Y."/>
            <person name="Popov V.N."/>
        </authorList>
    </citation>
    <scope>NUCLEOTIDE SEQUENCE [LARGE SCALE GENOMIC DNA]</scope>
    <source>
        <strain evidence="9">WF-38-12</strain>
    </source>
</reference>
<dbReference type="PANTHER" id="PTHR10430:SF39">
    <property type="entry name" value="PEROXISOMAL MEMBRANE ASSOCIATED PROTEIN 20"/>
    <property type="match status" value="1"/>
</dbReference>
<keyword evidence="2 7" id="KW-0575">Peroxidase</keyword>
<dbReference type="GO" id="GO:0005829">
    <property type="term" value="C:cytosol"/>
    <property type="evidence" value="ECO:0007669"/>
    <property type="project" value="TreeGrafter"/>
</dbReference>
<dbReference type="GO" id="GO:0042744">
    <property type="term" value="P:hydrogen peroxide catabolic process"/>
    <property type="evidence" value="ECO:0007669"/>
    <property type="project" value="TreeGrafter"/>
</dbReference>
<proteinExistence type="inferred from homology"/>
<dbReference type="InterPro" id="IPR037944">
    <property type="entry name" value="PRX5-like"/>
</dbReference>
<evidence type="ECO:0000256" key="7">
    <source>
        <dbReference type="RuleBase" id="RU366011"/>
    </source>
</evidence>
<evidence type="ECO:0000313" key="10">
    <source>
        <dbReference type="Proteomes" id="UP000054383"/>
    </source>
</evidence>
<dbReference type="SUPFAM" id="SSF52833">
    <property type="entry name" value="Thioredoxin-like"/>
    <property type="match status" value="1"/>
</dbReference>
<dbReference type="EMBL" id="CVMT01000003">
    <property type="protein sequence ID" value="CRG87807.1"/>
    <property type="molecule type" value="Genomic_DNA"/>
</dbReference>
<comment type="similarity">
    <text evidence="1 7">Belongs to the peroxiredoxin family. Prx5 subfamily.</text>
</comment>
<dbReference type="Gene3D" id="3.40.30.10">
    <property type="entry name" value="Glutaredoxin"/>
    <property type="match status" value="1"/>
</dbReference>
<dbReference type="CDD" id="cd03013">
    <property type="entry name" value="PRX5_like"/>
    <property type="match status" value="1"/>
</dbReference>
<name>A0A0U1LWK9_TALIS</name>
<evidence type="ECO:0000259" key="8">
    <source>
        <dbReference type="PROSITE" id="PS51352"/>
    </source>
</evidence>
<dbReference type="InterPro" id="IPR013766">
    <property type="entry name" value="Thioredoxin_domain"/>
</dbReference>
<dbReference type="InterPro" id="IPR013740">
    <property type="entry name" value="Redoxin"/>
</dbReference>
<dbReference type="Proteomes" id="UP000054383">
    <property type="component" value="Unassembled WGS sequence"/>
</dbReference>
<dbReference type="OMA" id="SAWGKQH"/>
<evidence type="ECO:0000256" key="1">
    <source>
        <dbReference type="ARBA" id="ARBA00010505"/>
    </source>
</evidence>
<dbReference type="OrthoDB" id="1882547at2759"/>
<feature type="active site" description="Cysteine sulfenic acid (-SOH) intermediate" evidence="6">
    <location>
        <position position="73"/>
    </location>
</feature>
<evidence type="ECO:0000256" key="5">
    <source>
        <dbReference type="ARBA" id="ARBA00023284"/>
    </source>
</evidence>
<evidence type="ECO:0000256" key="2">
    <source>
        <dbReference type="ARBA" id="ARBA00022559"/>
    </source>
</evidence>
<accession>A0A0U1LWK9</accession>
<keyword evidence="3 7" id="KW-0049">Antioxidant</keyword>
<evidence type="ECO:0000256" key="3">
    <source>
        <dbReference type="ARBA" id="ARBA00022862"/>
    </source>
</evidence>
<dbReference type="GO" id="GO:0005739">
    <property type="term" value="C:mitochondrion"/>
    <property type="evidence" value="ECO:0007669"/>
    <property type="project" value="TreeGrafter"/>
</dbReference>
<protein>
    <submittedName>
        <fullName evidence="9">Peroxiredoxin-5, mitochondrial</fullName>
    </submittedName>
</protein>
<evidence type="ECO:0000256" key="4">
    <source>
        <dbReference type="ARBA" id="ARBA00023002"/>
    </source>
</evidence>
<dbReference type="Pfam" id="PF08534">
    <property type="entry name" value="Redoxin"/>
    <property type="match status" value="1"/>
</dbReference>
<keyword evidence="4 7" id="KW-0560">Oxidoreductase</keyword>
<sequence>MFAARRFTAAVPRALGSQAALFHASRPALVKVGDAVPNVDLVENSPGNKVNLAKELGGKGVIVGVPAAFSPACSSSHVPGYINHPKLKDAGNVFVVSVNDSFVMKAWAASLDPTGKSGIRFLSDPAGAFTKALDLEFDSATIFGNNRSKRYALVIEDGKVKEAHVEPDNTGLNVSAADKVLA</sequence>
<dbReference type="GO" id="GO:0008379">
    <property type="term" value="F:thioredoxin peroxidase activity"/>
    <property type="evidence" value="ECO:0007669"/>
    <property type="project" value="InterPro"/>
</dbReference>
<gene>
    <name evidence="9" type="ORF">PISL3812_04828</name>
</gene>
<feature type="domain" description="Thioredoxin" evidence="8">
    <location>
        <begin position="30"/>
        <end position="182"/>
    </location>
</feature>
<dbReference type="PROSITE" id="PS51352">
    <property type="entry name" value="THIOREDOXIN_2"/>
    <property type="match status" value="1"/>
</dbReference>
<dbReference type="PANTHER" id="PTHR10430">
    <property type="entry name" value="PEROXIREDOXIN"/>
    <property type="match status" value="1"/>
</dbReference>
<dbReference type="GO" id="GO:0045454">
    <property type="term" value="P:cell redox homeostasis"/>
    <property type="evidence" value="ECO:0007669"/>
    <property type="project" value="TreeGrafter"/>
</dbReference>
<dbReference type="GO" id="GO:0005777">
    <property type="term" value="C:peroxisome"/>
    <property type="evidence" value="ECO:0007669"/>
    <property type="project" value="TreeGrafter"/>
</dbReference>
<comment type="function">
    <text evidence="7">Thiol-specific peroxidase that catalyzes the reduction of hydrogen peroxide and organic hydroperoxides to water and alcohols, respectively. Plays a role in cell protection against oxidative stress by detoxifying peroxides.</text>
</comment>
<dbReference type="AlphaFoldDB" id="A0A0U1LWK9"/>
<organism evidence="9 10">
    <name type="scientific">Talaromyces islandicus</name>
    <name type="common">Penicillium islandicum</name>
    <dbReference type="NCBI Taxonomy" id="28573"/>
    <lineage>
        <taxon>Eukaryota</taxon>
        <taxon>Fungi</taxon>
        <taxon>Dikarya</taxon>
        <taxon>Ascomycota</taxon>
        <taxon>Pezizomycotina</taxon>
        <taxon>Eurotiomycetes</taxon>
        <taxon>Eurotiomycetidae</taxon>
        <taxon>Eurotiales</taxon>
        <taxon>Trichocomaceae</taxon>
        <taxon>Talaromyces</taxon>
        <taxon>Talaromyces sect. Islandici</taxon>
    </lineage>
</organism>
<dbReference type="InterPro" id="IPR036249">
    <property type="entry name" value="Thioredoxin-like_sf"/>
</dbReference>
<keyword evidence="10" id="KW-1185">Reference proteome</keyword>
<dbReference type="FunFam" id="3.40.30.10:FF:000159">
    <property type="entry name" value="Peroxiredoxin"/>
    <property type="match status" value="1"/>
</dbReference>
<keyword evidence="5 7" id="KW-0676">Redox-active center</keyword>
<dbReference type="GO" id="GO:0034599">
    <property type="term" value="P:cellular response to oxidative stress"/>
    <property type="evidence" value="ECO:0007669"/>
    <property type="project" value="InterPro"/>
</dbReference>
<evidence type="ECO:0000313" key="9">
    <source>
        <dbReference type="EMBL" id="CRG87807.1"/>
    </source>
</evidence>
<dbReference type="STRING" id="28573.A0A0U1LWK9"/>
<evidence type="ECO:0000256" key="6">
    <source>
        <dbReference type="PIRSR" id="PIRSR637944-1"/>
    </source>
</evidence>